<gene>
    <name evidence="2" type="ORF">NT6N_24610</name>
</gene>
<keyword evidence="1" id="KW-1133">Transmembrane helix</keyword>
<organism evidence="2">
    <name type="scientific">Oceaniferula spumae</name>
    <dbReference type="NCBI Taxonomy" id="2979115"/>
    <lineage>
        <taxon>Bacteria</taxon>
        <taxon>Pseudomonadati</taxon>
        <taxon>Verrucomicrobiota</taxon>
        <taxon>Verrucomicrobiia</taxon>
        <taxon>Verrucomicrobiales</taxon>
        <taxon>Verrucomicrobiaceae</taxon>
        <taxon>Oceaniferula</taxon>
    </lineage>
</organism>
<accession>A0AAT9FN30</accession>
<feature type="transmembrane region" description="Helical" evidence="1">
    <location>
        <begin position="75"/>
        <end position="96"/>
    </location>
</feature>
<dbReference type="KEGG" id="osu:NT6N_24610"/>
<keyword evidence="1" id="KW-0812">Transmembrane</keyword>
<feature type="transmembrane region" description="Helical" evidence="1">
    <location>
        <begin position="12"/>
        <end position="35"/>
    </location>
</feature>
<reference evidence="2" key="1">
    <citation type="submission" date="2024-07" db="EMBL/GenBank/DDBJ databases">
        <title>Complete genome sequence of Verrucomicrobiaceae bacterium NT6N.</title>
        <authorList>
            <person name="Huang C."/>
            <person name="Takami H."/>
            <person name="Hamasaki K."/>
        </authorList>
    </citation>
    <scope>NUCLEOTIDE SEQUENCE</scope>
    <source>
        <strain evidence="2">NT6N</strain>
    </source>
</reference>
<name>A0AAT9FN30_9BACT</name>
<evidence type="ECO:0000256" key="1">
    <source>
        <dbReference type="SAM" id="Phobius"/>
    </source>
</evidence>
<proteinExistence type="predicted"/>
<keyword evidence="1" id="KW-0472">Membrane</keyword>
<feature type="transmembrane region" description="Helical" evidence="1">
    <location>
        <begin position="47"/>
        <end position="68"/>
    </location>
</feature>
<dbReference type="AlphaFoldDB" id="A0AAT9FN30"/>
<sequence length="97" mass="10505">MKNACINIGHILPVFLTPAFLIISSVAPLILWAIIFDSGTGEPYFRATFIGMFYMPVAVVMALGVSWIRRTDEELRGASVIFSGLMGVGITIALLVT</sequence>
<dbReference type="EMBL" id="AP026866">
    <property type="protein sequence ID" value="BDS07421.1"/>
    <property type="molecule type" value="Genomic_DNA"/>
</dbReference>
<evidence type="ECO:0000313" key="2">
    <source>
        <dbReference type="EMBL" id="BDS07421.1"/>
    </source>
</evidence>
<protein>
    <submittedName>
        <fullName evidence="2">Uncharacterized protein</fullName>
    </submittedName>
</protein>